<dbReference type="InterPro" id="IPR035992">
    <property type="entry name" value="Ricin_B-like_lectins"/>
</dbReference>
<dbReference type="SMART" id="SM00458">
    <property type="entry name" value="RICIN"/>
    <property type="match status" value="2"/>
</dbReference>
<feature type="domain" description="Ricin B lectin" evidence="2">
    <location>
        <begin position="41"/>
        <end position="161"/>
    </location>
</feature>
<dbReference type="Proteomes" id="UP000092583">
    <property type="component" value="Unassembled WGS sequence"/>
</dbReference>
<keyword evidence="4" id="KW-1185">Reference proteome</keyword>
<evidence type="ECO:0000256" key="1">
    <source>
        <dbReference type="SAM" id="SignalP"/>
    </source>
</evidence>
<dbReference type="PROSITE" id="PS50231">
    <property type="entry name" value="RICIN_B_LECTIN"/>
    <property type="match status" value="2"/>
</dbReference>
<protein>
    <recommendedName>
        <fullName evidence="2">Ricin B lectin domain-containing protein</fullName>
    </recommendedName>
</protein>
<dbReference type="EMBL" id="KI669467">
    <property type="protein sequence ID" value="OCF55253.1"/>
    <property type="molecule type" value="Genomic_DNA"/>
</dbReference>
<dbReference type="OrthoDB" id="2561018at2759"/>
<organism evidence="3 4">
    <name type="scientific">Kwoniella mangroviensis CBS 10435</name>
    <dbReference type="NCBI Taxonomy" id="1331196"/>
    <lineage>
        <taxon>Eukaryota</taxon>
        <taxon>Fungi</taxon>
        <taxon>Dikarya</taxon>
        <taxon>Basidiomycota</taxon>
        <taxon>Agaricomycotina</taxon>
        <taxon>Tremellomycetes</taxon>
        <taxon>Tremellales</taxon>
        <taxon>Cryptococcaceae</taxon>
        <taxon>Kwoniella</taxon>
    </lineage>
</organism>
<proteinExistence type="predicted"/>
<dbReference type="InterPro" id="IPR000772">
    <property type="entry name" value="Ricin_B_lectin"/>
</dbReference>
<feature type="chain" id="PRO_5008628652" description="Ricin B lectin domain-containing protein" evidence="1">
    <location>
        <begin position="22"/>
        <end position="344"/>
    </location>
</feature>
<feature type="signal peptide" evidence="1">
    <location>
        <begin position="1"/>
        <end position="21"/>
    </location>
</feature>
<feature type="domain" description="Ricin B lectin" evidence="2">
    <location>
        <begin position="181"/>
        <end position="344"/>
    </location>
</feature>
<evidence type="ECO:0000259" key="2">
    <source>
        <dbReference type="SMART" id="SM00458"/>
    </source>
</evidence>
<dbReference type="Gene3D" id="2.80.10.50">
    <property type="match status" value="2"/>
</dbReference>
<dbReference type="AlphaFoldDB" id="A0A1B9IIE8"/>
<evidence type="ECO:0000313" key="4">
    <source>
        <dbReference type="Proteomes" id="UP000092583"/>
    </source>
</evidence>
<reference evidence="3 4" key="1">
    <citation type="submission" date="2013-07" db="EMBL/GenBank/DDBJ databases">
        <title>The Genome Sequence of Kwoniella mangroviensis CBS10435.</title>
        <authorList>
            <consortium name="The Broad Institute Genome Sequencing Platform"/>
            <person name="Cuomo C."/>
            <person name="Litvintseva A."/>
            <person name="Chen Y."/>
            <person name="Heitman J."/>
            <person name="Sun S."/>
            <person name="Springer D."/>
            <person name="Dromer F."/>
            <person name="Young S.K."/>
            <person name="Zeng Q."/>
            <person name="Gargeya S."/>
            <person name="Fitzgerald M."/>
            <person name="Abouelleil A."/>
            <person name="Alvarado L."/>
            <person name="Berlin A.M."/>
            <person name="Chapman S.B."/>
            <person name="Dewar J."/>
            <person name="Goldberg J."/>
            <person name="Griggs A."/>
            <person name="Gujja S."/>
            <person name="Hansen M."/>
            <person name="Howarth C."/>
            <person name="Imamovic A."/>
            <person name="Larimer J."/>
            <person name="McCowan C."/>
            <person name="Murphy C."/>
            <person name="Pearson M."/>
            <person name="Priest M."/>
            <person name="Roberts A."/>
            <person name="Saif S."/>
            <person name="Shea T."/>
            <person name="Sykes S."/>
            <person name="Wortman J."/>
            <person name="Nusbaum C."/>
            <person name="Birren B."/>
        </authorList>
    </citation>
    <scope>NUCLEOTIDE SEQUENCE [LARGE SCALE GENOMIC DNA]</scope>
    <source>
        <strain evidence="3 4">CBS 10435</strain>
    </source>
</reference>
<evidence type="ECO:0000313" key="3">
    <source>
        <dbReference type="EMBL" id="OCF55253.1"/>
    </source>
</evidence>
<gene>
    <name evidence="3" type="ORF">L486_07366</name>
</gene>
<sequence length="344" mass="37625">MLLQIHSLLIVLPLISIPTYAYPSRRQSQVQDQDQEPEKSTGLYISSIRDGKCITTNDTVPVIGSELVMMDCERAETWHVPNGEGLLGLDTVGLVWDSQGGEGDGVIVNASGTQTTSQLWKWSSDNRVSSSNGSICLQHTPGKPKIASCDSENVDQVWILRNTSQPQYFDDIAKQPDSNRDGYIHPKGRNDICLSAISNAEAYVGSGIAMTYCSGKGDGTSYLPVSTSESLFTWSLPTVNQKGHVKLSAQDLCLQTGLKAGNNNTEWTYIYGMGINLQECDDKKEGQDWIWDGESLKVAHGDSNQCLNILGGAGPVSMTNFLNLRPMQLWTCDSDDENSKFTLS</sequence>
<accession>A0A1B9IIE8</accession>
<reference evidence="4" key="2">
    <citation type="submission" date="2013-12" db="EMBL/GenBank/DDBJ databases">
        <title>Evolution of pathogenesis and genome organization in the Tremellales.</title>
        <authorList>
            <person name="Cuomo C."/>
            <person name="Litvintseva A."/>
            <person name="Heitman J."/>
            <person name="Chen Y."/>
            <person name="Sun S."/>
            <person name="Springer D."/>
            <person name="Dromer F."/>
            <person name="Young S."/>
            <person name="Zeng Q."/>
            <person name="Chapman S."/>
            <person name="Gujja S."/>
            <person name="Saif S."/>
            <person name="Birren B."/>
        </authorList>
    </citation>
    <scope>NUCLEOTIDE SEQUENCE [LARGE SCALE GENOMIC DNA]</scope>
    <source>
        <strain evidence="4">CBS 10435</strain>
    </source>
</reference>
<keyword evidence="1" id="KW-0732">Signal</keyword>
<name>A0A1B9IIE8_9TREE</name>
<dbReference type="SUPFAM" id="SSF50370">
    <property type="entry name" value="Ricin B-like lectins"/>
    <property type="match status" value="2"/>
</dbReference>